<evidence type="ECO:0000256" key="1">
    <source>
        <dbReference type="ARBA" id="ARBA00004448"/>
    </source>
</evidence>
<accession>A0AAF3EJW5</accession>
<keyword evidence="4 9" id="KW-0812">Transmembrane</keyword>
<evidence type="ECO:0000256" key="7">
    <source>
        <dbReference type="ARBA" id="ARBA00023128"/>
    </source>
</evidence>
<sequence>MFTASPTSSCVQDRGGVIYRDLLAAREKYTINSPLAAREIIRRLFCDPNVDLCSVLPPEYPSPDHPYTLIYDLINANSSFFETILESDEMLGDELWNAVKEHLDKATQTLINSVIMVCAGEWIKRLLPIEASTEQFRNDSCRPQLVAYRICTPLNLFLPDSPILNKLSTDISTQVQEADVTLRPKFISFISRFIITLCSTTQFPSVNRLVLLRHLCKQFHIFCLNSHANPEVASVKLRVHVRPMFASALYQFLQETLNECQSVIIFKDIVDIWLTWVRPWRYVAPIGDEMSIGPFTQFVQNHEKYYTVLLGKIFRRIRELGSGSESVRMLKSVFECSWKPPMVDALRMLGVDPCAKTIETINAVRSLRETKRAYIDEVTERALNNSWWKKMVGSEEDNELFKLRDEVMQLDDAVKEAVEHLHLPPIGYLNTPPSTLQTSTSSHRLLHTTPRSRVSKIPDHQRDPHTGIMTLTPEGRRQVISRECSFDFATCQSTLPSILLNLSGEVKWLSKMLASLSMTLSGSSCIRDLATSYDYPTWKGTFASYYKVMTLLPAGLLLGQAIVKAKRPATQIAARTSAIASTSTHGYTRRSARLSSQRAENPFEKKELLSRLGGRGIRTIALRSKTTAAAPTFDDKEMEKLVSDVKWVAVYRYPLAPLAVLVARAKLVQTVASIIYLPYSFYNYTQGLIDATWLMNTTLLALFAPLALMIFSRTMNRLVGVVAVDEGNQWCRIGYVSFWGRRKNKIRPLDDVIPLAESGADTTHKLVKLSFHSDSSYLLLPTRNVEIVDLERARFVFGNLSFFAGMKDSTK</sequence>
<evidence type="ECO:0000256" key="3">
    <source>
        <dbReference type="ARBA" id="ARBA00014604"/>
    </source>
</evidence>
<feature type="transmembrane region" description="Helical" evidence="9">
    <location>
        <begin position="693"/>
        <end position="711"/>
    </location>
</feature>
<comment type="similarity">
    <text evidence="2">Belongs to the TMEM186 family.</text>
</comment>
<evidence type="ECO:0000313" key="11">
    <source>
        <dbReference type="WBParaSite" id="MBELARI_LOCUS14077"/>
    </source>
</evidence>
<evidence type="ECO:0000256" key="5">
    <source>
        <dbReference type="ARBA" id="ARBA00022792"/>
    </source>
</evidence>
<keyword evidence="8 9" id="KW-0472">Membrane</keyword>
<keyword evidence="7" id="KW-0496">Mitochondrion</keyword>
<keyword evidence="5" id="KW-0999">Mitochondrion inner membrane</keyword>
<proteinExistence type="inferred from homology"/>
<evidence type="ECO:0000256" key="9">
    <source>
        <dbReference type="SAM" id="Phobius"/>
    </source>
</evidence>
<dbReference type="InterPro" id="IPR026571">
    <property type="entry name" value="Tmem186"/>
</dbReference>
<organism evidence="10 11">
    <name type="scientific">Mesorhabditis belari</name>
    <dbReference type="NCBI Taxonomy" id="2138241"/>
    <lineage>
        <taxon>Eukaryota</taxon>
        <taxon>Metazoa</taxon>
        <taxon>Ecdysozoa</taxon>
        <taxon>Nematoda</taxon>
        <taxon>Chromadorea</taxon>
        <taxon>Rhabditida</taxon>
        <taxon>Rhabditina</taxon>
        <taxon>Rhabditomorpha</taxon>
        <taxon>Rhabditoidea</taxon>
        <taxon>Rhabditidae</taxon>
        <taxon>Mesorhabditinae</taxon>
        <taxon>Mesorhabditis</taxon>
    </lineage>
</organism>
<evidence type="ECO:0000313" key="12">
    <source>
        <dbReference type="WBParaSite" id="MBELARI_LOCUS2937"/>
    </source>
</evidence>
<protein>
    <recommendedName>
        <fullName evidence="3">Transmembrane protein 186</fullName>
    </recommendedName>
</protein>
<reference evidence="11 12" key="1">
    <citation type="submission" date="2024-02" db="UniProtKB">
        <authorList>
            <consortium name="WormBaseParasite"/>
        </authorList>
    </citation>
    <scope>IDENTIFICATION</scope>
</reference>
<evidence type="ECO:0000313" key="10">
    <source>
        <dbReference type="Proteomes" id="UP000887575"/>
    </source>
</evidence>
<evidence type="ECO:0000256" key="2">
    <source>
        <dbReference type="ARBA" id="ARBA00007020"/>
    </source>
</evidence>
<dbReference type="GO" id="GO:0005743">
    <property type="term" value="C:mitochondrial inner membrane"/>
    <property type="evidence" value="ECO:0007669"/>
    <property type="project" value="UniProtKB-SubCell"/>
</dbReference>
<comment type="subcellular location">
    <subcellularLocation>
        <location evidence="1">Mitochondrion inner membrane</location>
        <topology evidence="1">Multi-pass membrane protein</topology>
    </subcellularLocation>
</comment>
<evidence type="ECO:0000256" key="4">
    <source>
        <dbReference type="ARBA" id="ARBA00022692"/>
    </source>
</evidence>
<dbReference type="WBParaSite" id="MBELARI_LOCUS14077">
    <property type="protein sequence ID" value="MBELARI_LOCUS14077"/>
    <property type="gene ID" value="MBELARI_LOCUS14077"/>
</dbReference>
<dbReference type="AlphaFoldDB" id="A0AAF3EJW5"/>
<name>A0AAF3EJW5_9BILA</name>
<keyword evidence="6 9" id="KW-1133">Transmembrane helix</keyword>
<keyword evidence="10" id="KW-1185">Reference proteome</keyword>
<dbReference type="PANTHER" id="PTHR13603">
    <property type="entry name" value="TRANSMEMBRANE PROTEIN 186"/>
    <property type="match status" value="1"/>
</dbReference>
<evidence type="ECO:0000256" key="6">
    <source>
        <dbReference type="ARBA" id="ARBA00022989"/>
    </source>
</evidence>
<dbReference type="Proteomes" id="UP000887575">
    <property type="component" value="Unassembled WGS sequence"/>
</dbReference>
<evidence type="ECO:0000256" key="8">
    <source>
        <dbReference type="ARBA" id="ARBA00023136"/>
    </source>
</evidence>
<dbReference type="PANTHER" id="PTHR13603:SF1">
    <property type="entry name" value="TRANSMEMBRANE PROTEIN 186"/>
    <property type="match status" value="1"/>
</dbReference>
<dbReference type="WBParaSite" id="MBELARI_LOCUS2937">
    <property type="protein sequence ID" value="MBELARI_LOCUS2937"/>
    <property type="gene ID" value="MBELARI_LOCUS2937"/>
</dbReference>